<dbReference type="NCBIfam" id="TIGR01453">
    <property type="entry name" value="grpIintron_endo"/>
    <property type="match status" value="1"/>
</dbReference>
<reference evidence="2" key="1">
    <citation type="submission" date="2024-07" db="EMBL/GenBank/DDBJ databases">
        <title>Mitochondrial DNA of the basidiomycete Jaminaea phylloscopi.</title>
        <authorList>
            <person name="Brejova B."/>
            <person name="Hodorova V."/>
            <person name="Nosek J."/>
        </authorList>
    </citation>
    <scope>NUCLEOTIDE SEQUENCE</scope>
</reference>
<dbReference type="GO" id="GO:0004519">
    <property type="term" value="F:endonuclease activity"/>
    <property type="evidence" value="ECO:0007669"/>
    <property type="project" value="InterPro"/>
</dbReference>
<accession>A0AB39A6Z4</accession>
<feature type="domain" description="GIY-YIG" evidence="1">
    <location>
        <begin position="55"/>
        <end position="150"/>
    </location>
</feature>
<dbReference type="SMART" id="SM00465">
    <property type="entry name" value="GIYc"/>
    <property type="match status" value="1"/>
</dbReference>
<dbReference type="InterPro" id="IPR035901">
    <property type="entry name" value="GIY-YIG_endonuc_sf"/>
</dbReference>
<keyword evidence="2" id="KW-0496">Mitochondrion</keyword>
<geneLocation type="mitochondrion" evidence="2"/>
<name>A0AB39A6Z4_9BASI</name>
<protein>
    <recommendedName>
        <fullName evidence="1">GIY-YIG domain-containing protein</fullName>
    </recommendedName>
</protein>
<dbReference type="AlphaFoldDB" id="A0AB39A6Z4"/>
<organism evidence="2">
    <name type="scientific">Parajaminaea phylloscopi</name>
    <dbReference type="NCBI Taxonomy" id="1463510"/>
    <lineage>
        <taxon>Eukaryota</taxon>
        <taxon>Fungi</taxon>
        <taxon>Dikarya</taxon>
        <taxon>Basidiomycota</taxon>
        <taxon>Ustilaginomycotina</taxon>
        <taxon>Exobasidiomycetes</taxon>
        <taxon>Microstromatales</taxon>
        <taxon>Microstromatales incertae sedis</taxon>
        <taxon>Parajaminaea</taxon>
    </lineage>
</organism>
<gene>
    <name evidence="2" type="primary">orf246</name>
</gene>
<sequence length="246" mass="28054">MLYLVPADIFTEITVITLSNNFLFSAVKQNFITKPYRYYSNALLHRKDIVNDSRNCAIIYQWTCLITGKIYIGSASKGDTRLNSYYYPSTLKRNLPIYKSLLYYGHETHSVAILENLGNSKNISKSNLLAREQFYLNEAFQMFSDKVLNLSKTAGSTLGIKHSKDFSISRAGVLNPMYNRVKSPEFLAIQKRDKQGINNPQYKVIKSQQTIDKLSKYIEVFDAESIEKIGKFKTVAEGGNVLNILE</sequence>
<dbReference type="Gene3D" id="3.40.1440.10">
    <property type="entry name" value="GIY-YIG endonuclease"/>
    <property type="match status" value="1"/>
</dbReference>
<dbReference type="SUPFAM" id="SSF82771">
    <property type="entry name" value="GIY-YIG endonuclease"/>
    <property type="match status" value="1"/>
</dbReference>
<dbReference type="InterPro" id="IPR000305">
    <property type="entry name" value="GIY-YIG_endonuc"/>
</dbReference>
<evidence type="ECO:0000313" key="2">
    <source>
        <dbReference type="EMBL" id="XDF86552.1"/>
    </source>
</evidence>
<dbReference type="EMBL" id="PP995849">
    <property type="protein sequence ID" value="XDF86552.1"/>
    <property type="molecule type" value="Genomic_DNA"/>
</dbReference>
<dbReference type="CDD" id="cd10445">
    <property type="entry name" value="GIY-YIG_bI1_like"/>
    <property type="match status" value="1"/>
</dbReference>
<dbReference type="InterPro" id="IPR006350">
    <property type="entry name" value="Intron_endoG1"/>
</dbReference>
<dbReference type="PROSITE" id="PS50164">
    <property type="entry name" value="GIY_YIG"/>
    <property type="match status" value="1"/>
</dbReference>
<proteinExistence type="predicted"/>
<evidence type="ECO:0000259" key="1">
    <source>
        <dbReference type="PROSITE" id="PS50164"/>
    </source>
</evidence>